<organism evidence="4 5">
    <name type="scientific">Enterococcus phoeniculicola ATCC BAA-412</name>
    <dbReference type="NCBI Taxonomy" id="1158610"/>
    <lineage>
        <taxon>Bacteria</taxon>
        <taxon>Bacillati</taxon>
        <taxon>Bacillota</taxon>
        <taxon>Bacilli</taxon>
        <taxon>Lactobacillales</taxon>
        <taxon>Enterococcaceae</taxon>
        <taxon>Enterococcus</taxon>
    </lineage>
</organism>
<dbReference type="PROSITE" id="PS50977">
    <property type="entry name" value="HTH_TETR_2"/>
    <property type="match status" value="1"/>
</dbReference>
<dbReference type="Pfam" id="PF00440">
    <property type="entry name" value="TetR_N"/>
    <property type="match status" value="1"/>
</dbReference>
<dbReference type="PANTHER" id="PTHR43479:SF11">
    <property type="entry name" value="ACREF_ENVCD OPERON REPRESSOR-RELATED"/>
    <property type="match status" value="1"/>
</dbReference>
<evidence type="ECO:0000256" key="2">
    <source>
        <dbReference type="PROSITE-ProRule" id="PRU00335"/>
    </source>
</evidence>
<dbReference type="SUPFAM" id="SSF46689">
    <property type="entry name" value="Homeodomain-like"/>
    <property type="match status" value="1"/>
</dbReference>
<keyword evidence="5" id="KW-1185">Reference proteome</keyword>
<dbReference type="EMBL" id="AJAT01000016">
    <property type="protein sequence ID" value="EOL42961.1"/>
    <property type="molecule type" value="Genomic_DNA"/>
</dbReference>
<dbReference type="Pfam" id="PF17924">
    <property type="entry name" value="TetR_C_19"/>
    <property type="match status" value="1"/>
</dbReference>
<dbReference type="AlphaFoldDB" id="R3W5P5"/>
<evidence type="ECO:0000259" key="3">
    <source>
        <dbReference type="PROSITE" id="PS50977"/>
    </source>
</evidence>
<dbReference type="Proteomes" id="UP000013785">
    <property type="component" value="Unassembled WGS sequence"/>
</dbReference>
<dbReference type="PANTHER" id="PTHR43479">
    <property type="entry name" value="ACREF/ENVCD OPERON REPRESSOR-RELATED"/>
    <property type="match status" value="1"/>
</dbReference>
<dbReference type="eggNOG" id="COG1309">
    <property type="taxonomic scope" value="Bacteria"/>
</dbReference>
<reference evidence="4 5" key="1">
    <citation type="submission" date="2013-02" db="EMBL/GenBank/DDBJ databases">
        <title>The Genome Sequence of Enterococcus phoeniculicola BAA-412.</title>
        <authorList>
            <consortium name="The Broad Institute Genome Sequencing Platform"/>
            <consortium name="The Broad Institute Genome Sequencing Center for Infectious Disease"/>
            <person name="Earl A.M."/>
            <person name="Gilmore M.S."/>
            <person name="Lebreton F."/>
            <person name="Walker B."/>
            <person name="Young S.K."/>
            <person name="Zeng Q."/>
            <person name="Gargeya S."/>
            <person name="Fitzgerald M."/>
            <person name="Haas B."/>
            <person name="Abouelleil A."/>
            <person name="Alvarado L."/>
            <person name="Arachchi H.M."/>
            <person name="Berlin A.M."/>
            <person name="Chapman S.B."/>
            <person name="Dewar J."/>
            <person name="Goldberg J."/>
            <person name="Griggs A."/>
            <person name="Gujja S."/>
            <person name="Hansen M."/>
            <person name="Howarth C."/>
            <person name="Imamovic A."/>
            <person name="Larimer J."/>
            <person name="McCowan C."/>
            <person name="Murphy C."/>
            <person name="Neiman D."/>
            <person name="Pearson M."/>
            <person name="Priest M."/>
            <person name="Roberts A."/>
            <person name="Saif S."/>
            <person name="Shea T."/>
            <person name="Sisk P."/>
            <person name="Sykes S."/>
            <person name="Wortman J."/>
            <person name="Nusbaum C."/>
            <person name="Birren B."/>
        </authorList>
    </citation>
    <scope>NUCLEOTIDE SEQUENCE [LARGE SCALE GENOMIC DNA]</scope>
    <source>
        <strain evidence="4 5">ATCC BAA-412</strain>
    </source>
</reference>
<dbReference type="InterPro" id="IPR050624">
    <property type="entry name" value="HTH-type_Tx_Regulator"/>
</dbReference>
<protein>
    <recommendedName>
        <fullName evidence="3">HTH tetR-type domain-containing protein</fullName>
    </recommendedName>
</protein>
<gene>
    <name evidence="4" type="ORF">UC3_01938</name>
</gene>
<accession>R3W5P5</accession>
<dbReference type="RefSeq" id="WP_010768600.1">
    <property type="nucleotide sequence ID" value="NZ_ASWE01000002.1"/>
</dbReference>
<proteinExistence type="predicted"/>
<sequence length="205" mass="24429">MPSQTFHNLPEAKKERILTAALNEFSVHPLKEARVSAIIAEAEISRGAFYKYFENLEDLYIYFYDYAKVDAHQLIFDVLQENNGDLFLALKDYFRQILTCYSREIYADYYRMMLLHESDFQKTPKVEEIEANSSLEIQKRFFQLIDTKQLKLENGREYQEFIVFLTTIMHDLIKDHLMEQQPIAKTTAQFEQRMHWLAYGIRTVV</sequence>
<dbReference type="STRING" id="154621.RV11_GL003219"/>
<comment type="caution">
    <text evidence="4">The sequence shown here is derived from an EMBL/GenBank/DDBJ whole genome shotgun (WGS) entry which is preliminary data.</text>
</comment>
<feature type="domain" description="HTH tetR-type" evidence="3">
    <location>
        <begin position="11"/>
        <end position="71"/>
    </location>
</feature>
<dbReference type="InterPro" id="IPR001647">
    <property type="entry name" value="HTH_TetR"/>
</dbReference>
<dbReference type="OrthoDB" id="9812484at2"/>
<dbReference type="Gene3D" id="1.10.357.10">
    <property type="entry name" value="Tetracycline Repressor, domain 2"/>
    <property type="match status" value="1"/>
</dbReference>
<dbReference type="InterPro" id="IPR009057">
    <property type="entry name" value="Homeodomain-like_sf"/>
</dbReference>
<dbReference type="GO" id="GO:0003677">
    <property type="term" value="F:DNA binding"/>
    <property type="evidence" value="ECO:0007669"/>
    <property type="project" value="UniProtKB-UniRule"/>
</dbReference>
<name>R3W5P5_9ENTE</name>
<evidence type="ECO:0000313" key="5">
    <source>
        <dbReference type="Proteomes" id="UP000013785"/>
    </source>
</evidence>
<keyword evidence="1 2" id="KW-0238">DNA-binding</keyword>
<dbReference type="PATRIC" id="fig|1158610.3.peg.1932"/>
<evidence type="ECO:0000256" key="1">
    <source>
        <dbReference type="ARBA" id="ARBA00023125"/>
    </source>
</evidence>
<dbReference type="HOGENOM" id="CLU_069356_45_2_9"/>
<evidence type="ECO:0000313" key="4">
    <source>
        <dbReference type="EMBL" id="EOL42961.1"/>
    </source>
</evidence>
<feature type="DNA-binding region" description="H-T-H motif" evidence="2">
    <location>
        <begin position="34"/>
        <end position="53"/>
    </location>
</feature>